<reference evidence="2 3" key="1">
    <citation type="journal article" date="2015" name="Genome Announc.">
        <title>Complete genome sequences for 35 biothreat assay-relevant bacillus species.</title>
        <authorList>
            <person name="Johnson S.L."/>
            <person name="Daligault H.E."/>
            <person name="Davenport K.W."/>
            <person name="Jaissle J."/>
            <person name="Frey K.G."/>
            <person name="Ladner J.T."/>
            <person name="Broomall S.M."/>
            <person name="Bishop-Lilly K.A."/>
            <person name="Bruce D.C."/>
            <person name="Gibbons H.S."/>
            <person name="Coyne S.R."/>
            <person name="Lo C.C."/>
            <person name="Meincke L."/>
            <person name="Munk A.C."/>
            <person name="Koroleva G.I."/>
            <person name="Rosenzweig C.N."/>
            <person name="Palacios G.F."/>
            <person name="Redden C.L."/>
            <person name="Minogue T.D."/>
            <person name="Chain P.S."/>
        </authorList>
    </citation>
    <scope>NUCLEOTIDE SEQUENCE [LARGE SCALE GENOMIC DNA]</scope>
    <source>
        <strain evidence="3">ATCC 14581 / DSM 32 / JCM 2506 / NBRC 15308 / NCIMB 9376 / NCTC 10342 / NRRL B-14308 / VKM B-512</strain>
    </source>
</reference>
<dbReference type="Pfam" id="PF01551">
    <property type="entry name" value="Peptidase_M23"/>
    <property type="match status" value="1"/>
</dbReference>
<dbReference type="RefSeq" id="WP_034648767.1">
    <property type="nucleotide sequence ID" value="NZ_BCVB01000008.1"/>
</dbReference>
<dbReference type="Proteomes" id="UP000031829">
    <property type="component" value="Chromosome"/>
</dbReference>
<dbReference type="Gene3D" id="2.70.70.10">
    <property type="entry name" value="Glucose Permease (Domain IIA)"/>
    <property type="match status" value="1"/>
</dbReference>
<organism evidence="2 3">
    <name type="scientific">Priestia megaterium (strain ATCC 14581 / DSM 32 / CCUG 1817 / JCM 2506 / NBRC 15308 / NCIMB 9376 / NCTC 10342 / NRRL B-14308 / VKM B-512 / Ford 19)</name>
    <name type="common">Bacillus megaterium</name>
    <dbReference type="NCBI Taxonomy" id="1348623"/>
    <lineage>
        <taxon>Bacteria</taxon>
        <taxon>Bacillati</taxon>
        <taxon>Bacillota</taxon>
        <taxon>Bacilli</taxon>
        <taxon>Bacillales</taxon>
        <taxon>Bacillaceae</taxon>
        <taxon>Priestia</taxon>
    </lineage>
</organism>
<protein>
    <submittedName>
        <fullName evidence="2">Peptidase M23 family protein</fullName>
    </submittedName>
</protein>
<gene>
    <name evidence="2" type="ORF">BG04_1656</name>
</gene>
<dbReference type="InterPro" id="IPR016047">
    <property type="entry name" value="M23ase_b-sheet_dom"/>
</dbReference>
<accession>A0A0B6AQ16</accession>
<evidence type="ECO:0000259" key="1">
    <source>
        <dbReference type="Pfam" id="PF01551"/>
    </source>
</evidence>
<dbReference type="CDD" id="cd12797">
    <property type="entry name" value="M23_peptidase"/>
    <property type="match status" value="1"/>
</dbReference>
<evidence type="ECO:0000313" key="3">
    <source>
        <dbReference type="Proteomes" id="UP000031829"/>
    </source>
</evidence>
<dbReference type="KEGG" id="bmeg:BG04_1656"/>
<dbReference type="AlphaFoldDB" id="A0A0B6AQ16"/>
<dbReference type="PANTHER" id="PTHR21666:SF274">
    <property type="entry name" value="STAGE IV SPORULATION PROTEIN FA"/>
    <property type="match status" value="1"/>
</dbReference>
<sequence>MNRRADEIRKRIAERKRKQLNTTKRLPQEPLHTSLMSEEEKYGSMDYSAVEYTPSAKEYHPLFRKERFLFKILASACLVLIVGIMFKNASPTFDQARVVVQQTMDKEFQFAAVSSWYEDKFGKPLTLLPNKESRKTEQSVSGEYATPASGKVTETFAQSKQGVTVQTGVDSVVEAMSEGIVRYVGKRDDTGNTVIIQHADGSETWYGQLKKINVSMYDFVNKGKEVGIVENSKKGDAGTFYFAIKKGDKFVDPSQVIQFE</sequence>
<dbReference type="GeneID" id="93645121"/>
<dbReference type="HOGENOM" id="CLU_093390_0_0_9"/>
<dbReference type="GO" id="GO:0004222">
    <property type="term" value="F:metalloendopeptidase activity"/>
    <property type="evidence" value="ECO:0007669"/>
    <property type="project" value="TreeGrafter"/>
</dbReference>
<name>A0A0B6AQ16_PRIM2</name>
<evidence type="ECO:0000313" key="2">
    <source>
        <dbReference type="EMBL" id="AJI23217.1"/>
    </source>
</evidence>
<dbReference type="InterPro" id="IPR050570">
    <property type="entry name" value="Cell_wall_metabolism_enzyme"/>
</dbReference>
<feature type="domain" description="M23ase beta-sheet core" evidence="1">
    <location>
        <begin position="160"/>
        <end position="253"/>
    </location>
</feature>
<dbReference type="InterPro" id="IPR011055">
    <property type="entry name" value="Dup_hybrid_motif"/>
</dbReference>
<dbReference type="PANTHER" id="PTHR21666">
    <property type="entry name" value="PEPTIDASE-RELATED"/>
    <property type="match status" value="1"/>
</dbReference>
<proteinExistence type="predicted"/>
<dbReference type="EMBL" id="CP009920">
    <property type="protein sequence ID" value="AJI23217.1"/>
    <property type="molecule type" value="Genomic_DNA"/>
</dbReference>
<dbReference type="SUPFAM" id="SSF51261">
    <property type="entry name" value="Duplicated hybrid motif"/>
    <property type="match status" value="1"/>
</dbReference>